<reference evidence="5 6" key="1">
    <citation type="submission" date="2023-08" db="EMBL/GenBank/DDBJ databases">
        <title>Microbacterium psychrotolerans sp. nov., a psychrotolerant bacterium isolated from soil in Heilongjiang Province, China.</title>
        <authorList>
            <person name="An P."/>
            <person name="Zhao D."/>
            <person name="Xiang H."/>
        </authorList>
    </citation>
    <scope>NUCLEOTIDE SEQUENCE [LARGE SCALE GENOMIC DNA]</scope>
    <source>
        <strain evidence="5 6">QXD-8</strain>
    </source>
</reference>
<keyword evidence="1" id="KW-0805">Transcription regulation</keyword>
<dbReference type="InterPro" id="IPR046335">
    <property type="entry name" value="LacI/GalR-like_sensor"/>
</dbReference>
<dbReference type="PANTHER" id="PTHR30146:SF109">
    <property type="entry name" value="HTH-TYPE TRANSCRIPTIONAL REGULATOR GALS"/>
    <property type="match status" value="1"/>
</dbReference>
<dbReference type="SMART" id="SM00354">
    <property type="entry name" value="HTH_LACI"/>
    <property type="match status" value="1"/>
</dbReference>
<dbReference type="InterPro" id="IPR000843">
    <property type="entry name" value="HTH_LacI"/>
</dbReference>
<dbReference type="PANTHER" id="PTHR30146">
    <property type="entry name" value="LACI-RELATED TRANSCRIPTIONAL REPRESSOR"/>
    <property type="match status" value="1"/>
</dbReference>
<dbReference type="SUPFAM" id="SSF53822">
    <property type="entry name" value="Periplasmic binding protein-like I"/>
    <property type="match status" value="1"/>
</dbReference>
<dbReference type="Pfam" id="PF13377">
    <property type="entry name" value="Peripla_BP_3"/>
    <property type="match status" value="1"/>
</dbReference>
<feature type="domain" description="HTH lacI-type" evidence="4">
    <location>
        <begin position="19"/>
        <end position="73"/>
    </location>
</feature>
<evidence type="ECO:0000256" key="1">
    <source>
        <dbReference type="ARBA" id="ARBA00023015"/>
    </source>
</evidence>
<evidence type="ECO:0000259" key="4">
    <source>
        <dbReference type="PROSITE" id="PS50932"/>
    </source>
</evidence>
<keyword evidence="3" id="KW-0804">Transcription</keyword>
<dbReference type="Pfam" id="PF00356">
    <property type="entry name" value="LacI"/>
    <property type="match status" value="1"/>
</dbReference>
<dbReference type="SUPFAM" id="SSF47413">
    <property type="entry name" value="lambda repressor-like DNA-binding domains"/>
    <property type="match status" value="1"/>
</dbReference>
<keyword evidence="2 5" id="KW-0238">DNA-binding</keyword>
<dbReference type="PROSITE" id="PS50932">
    <property type="entry name" value="HTH_LACI_2"/>
    <property type="match status" value="1"/>
</dbReference>
<dbReference type="InterPro" id="IPR010982">
    <property type="entry name" value="Lambda_DNA-bd_dom_sf"/>
</dbReference>
<evidence type="ECO:0000313" key="5">
    <source>
        <dbReference type="EMBL" id="MDQ7879553.1"/>
    </source>
</evidence>
<dbReference type="CDD" id="cd01392">
    <property type="entry name" value="HTH_LacI"/>
    <property type="match status" value="1"/>
</dbReference>
<dbReference type="GO" id="GO:0003677">
    <property type="term" value="F:DNA binding"/>
    <property type="evidence" value="ECO:0007669"/>
    <property type="project" value="UniProtKB-KW"/>
</dbReference>
<comment type="caution">
    <text evidence="5">The sequence shown here is derived from an EMBL/GenBank/DDBJ whole genome shotgun (WGS) entry which is preliminary data.</text>
</comment>
<dbReference type="Gene3D" id="1.10.260.40">
    <property type="entry name" value="lambda repressor-like DNA-binding domains"/>
    <property type="match status" value="1"/>
</dbReference>
<dbReference type="InterPro" id="IPR028082">
    <property type="entry name" value="Peripla_BP_I"/>
</dbReference>
<keyword evidence="6" id="KW-1185">Reference proteome</keyword>
<evidence type="ECO:0000313" key="6">
    <source>
        <dbReference type="Proteomes" id="UP001235133"/>
    </source>
</evidence>
<evidence type="ECO:0000256" key="2">
    <source>
        <dbReference type="ARBA" id="ARBA00023125"/>
    </source>
</evidence>
<name>A0ABU0Z4N8_9MICO</name>
<evidence type="ECO:0000256" key="3">
    <source>
        <dbReference type="ARBA" id="ARBA00023163"/>
    </source>
</evidence>
<dbReference type="EMBL" id="JAVFWO010000005">
    <property type="protein sequence ID" value="MDQ7879553.1"/>
    <property type="molecule type" value="Genomic_DNA"/>
</dbReference>
<protein>
    <submittedName>
        <fullName evidence="5">LacI family DNA-binding transcriptional regulator</fullName>
    </submittedName>
</protein>
<sequence length="348" mass="36790">MTEVTEPQPPTPAASGRAATIYDVALVAGVSHQTVSRFLTGFPGIRPETRARVEAALVELDYQPNLSARSLKSGRPHRIGALVHDETETGPSLTAHGATMEARESGYLLDLISLDAHDRDSIEKTLALIGPNSLAGVLALASTDEMVRAFDAARFTTPAFVHTEADDTRLAKTDVSRVGIPALIAHLRDLGHRRVAHVSGPANWSSGRNRARAFAAAVDELGLAHAGELPGDWSARSGFEALAGLEALPDATAYVVANDQMAIGTILALKRRGLRVPGDVSVVGIDDLPESAYIDPPLTTLRVDHAARGREAVASLIGQIEGVAPRPVHIEIPHVVVRESSGPAPAHR</sequence>
<dbReference type="Gene3D" id="3.40.50.2300">
    <property type="match status" value="2"/>
</dbReference>
<organism evidence="5 6">
    <name type="scientific">Microbacterium psychrotolerans</name>
    <dbReference type="NCBI Taxonomy" id="3068321"/>
    <lineage>
        <taxon>Bacteria</taxon>
        <taxon>Bacillati</taxon>
        <taxon>Actinomycetota</taxon>
        <taxon>Actinomycetes</taxon>
        <taxon>Micrococcales</taxon>
        <taxon>Microbacteriaceae</taxon>
        <taxon>Microbacterium</taxon>
    </lineage>
</organism>
<proteinExistence type="predicted"/>
<dbReference type="Proteomes" id="UP001235133">
    <property type="component" value="Unassembled WGS sequence"/>
</dbReference>
<dbReference type="PROSITE" id="PS00356">
    <property type="entry name" value="HTH_LACI_1"/>
    <property type="match status" value="1"/>
</dbReference>
<accession>A0ABU0Z4N8</accession>
<gene>
    <name evidence="5" type="ORF">Q9R08_16300</name>
</gene>